<feature type="chain" id="PRO_5003630584" evidence="2">
    <location>
        <begin position="25"/>
        <end position="386"/>
    </location>
</feature>
<dbReference type="Proteomes" id="UP000011058">
    <property type="component" value="Chromosome"/>
</dbReference>
<accession>I0KFX9</accession>
<feature type="signal peptide" evidence="2">
    <location>
        <begin position="1"/>
        <end position="24"/>
    </location>
</feature>
<keyword evidence="4" id="KW-0449">Lipoprotein</keyword>
<dbReference type="STRING" id="1166018.FAES_5033"/>
<dbReference type="eggNOG" id="COG1649">
    <property type="taxonomic scope" value="Bacteria"/>
</dbReference>
<dbReference type="KEGG" id="fae:FAES_5033"/>
<evidence type="ECO:0000256" key="1">
    <source>
        <dbReference type="ARBA" id="ARBA00022729"/>
    </source>
</evidence>
<dbReference type="Pfam" id="PF02638">
    <property type="entry name" value="GHL10"/>
    <property type="match status" value="1"/>
</dbReference>
<keyword evidence="1 2" id="KW-0732">Signal</keyword>
<reference evidence="4 5" key="1">
    <citation type="journal article" date="2012" name="J. Bacteriol.">
        <title>Genome Sequence of Fibrella aestuarina BUZ 2T, a Filamentous Marine Bacterium.</title>
        <authorList>
            <person name="Filippini M."/>
            <person name="Qi W."/>
            <person name="Blom J."/>
            <person name="Goesmann A."/>
            <person name="Smits T.H."/>
            <person name="Bagheri H.C."/>
        </authorList>
    </citation>
    <scope>NUCLEOTIDE SEQUENCE [LARGE SCALE GENOMIC DNA]</scope>
    <source>
        <strain evidence="5">BUZ 2T</strain>
    </source>
</reference>
<sequence length="386" mass="43921">MIRYSTSMRKRVLFCLLCALPALFGQCRSTTVAQPARTDPPVSRHVRGVWLTNVGSQVLGTSAGIRQAVKTCRQSGINHIFVVMWNKGRTLYPSAVMKNTFGIEIDESLQGRDPLRELLDAAHADSIKVYAWMEYGFAAENNGFGEHILRMKPQWAALGQDGKVVVKNGFKWMNALDPEVQDFMLSLLKEVATNYPDLDGIQGDDRLPALPTECGYNPAVLAAYKQETGGSMPTDPKTDVAWVNWRANRLNGFAKRLYTELKAIRPTLQIAMAPSIYPFAKTEYLQDWPTWVQNGWVDLISPQIYRYNIDAYRNELTKITTQQISADKRRLLVPGVLLKVGSYKPDESFLQAMINENRRQQLNGEVFFYYEGLTEQPRFFNTYFTY</sequence>
<dbReference type="EMBL" id="HE796683">
    <property type="protein sequence ID" value="CCH03032.1"/>
    <property type="molecule type" value="Genomic_DNA"/>
</dbReference>
<dbReference type="HOGENOM" id="CLU_029517_1_1_10"/>
<dbReference type="InterPro" id="IPR003790">
    <property type="entry name" value="GHL10"/>
</dbReference>
<evidence type="ECO:0000313" key="5">
    <source>
        <dbReference type="Proteomes" id="UP000011058"/>
    </source>
</evidence>
<dbReference type="InterPro" id="IPR052177">
    <property type="entry name" value="Divisome_Glycosyl_Hydrolase"/>
</dbReference>
<dbReference type="Gene3D" id="3.20.20.80">
    <property type="entry name" value="Glycosidases"/>
    <property type="match status" value="1"/>
</dbReference>
<dbReference type="PATRIC" id="fig|1166018.3.peg.2009"/>
<dbReference type="SUPFAM" id="SSF51445">
    <property type="entry name" value="(Trans)glycosidases"/>
    <property type="match status" value="1"/>
</dbReference>
<dbReference type="PANTHER" id="PTHR43405">
    <property type="entry name" value="GLYCOSYL HYDROLASE DIGH"/>
    <property type="match status" value="1"/>
</dbReference>
<dbReference type="PANTHER" id="PTHR43405:SF1">
    <property type="entry name" value="GLYCOSYL HYDROLASE DIGH"/>
    <property type="match status" value="1"/>
</dbReference>
<keyword evidence="5" id="KW-1185">Reference proteome</keyword>
<feature type="domain" description="Glycosyl hydrolase-like 10" evidence="3">
    <location>
        <begin position="46"/>
        <end position="325"/>
    </location>
</feature>
<protein>
    <submittedName>
        <fullName evidence="4">Putative lipoprotein yddW</fullName>
    </submittedName>
</protein>
<evidence type="ECO:0000313" key="4">
    <source>
        <dbReference type="EMBL" id="CCH03032.1"/>
    </source>
</evidence>
<dbReference type="InterPro" id="IPR017853">
    <property type="entry name" value="GH"/>
</dbReference>
<evidence type="ECO:0000259" key="3">
    <source>
        <dbReference type="Pfam" id="PF02638"/>
    </source>
</evidence>
<evidence type="ECO:0000256" key="2">
    <source>
        <dbReference type="SAM" id="SignalP"/>
    </source>
</evidence>
<name>I0KFX9_9BACT</name>
<organism evidence="4 5">
    <name type="scientific">Fibrella aestuarina BUZ 2</name>
    <dbReference type="NCBI Taxonomy" id="1166018"/>
    <lineage>
        <taxon>Bacteria</taxon>
        <taxon>Pseudomonadati</taxon>
        <taxon>Bacteroidota</taxon>
        <taxon>Cytophagia</taxon>
        <taxon>Cytophagales</taxon>
        <taxon>Spirosomataceae</taxon>
        <taxon>Fibrella</taxon>
    </lineage>
</organism>
<proteinExistence type="predicted"/>
<gene>
    <name evidence="4" type="ORF">FAES_5033</name>
</gene>
<dbReference type="AlphaFoldDB" id="I0KFX9"/>